<comment type="caution">
    <text evidence="7">The sequence shown here is derived from an EMBL/GenBank/DDBJ whole genome shotgun (WGS) entry which is preliminary data.</text>
</comment>
<keyword evidence="8" id="KW-1185">Reference proteome</keyword>
<dbReference type="InterPro" id="IPR029151">
    <property type="entry name" value="Sensor-like_sf"/>
</dbReference>
<dbReference type="SMART" id="SM00283">
    <property type="entry name" value="MA"/>
    <property type="match status" value="1"/>
</dbReference>
<feature type="region of interest" description="Disordered" evidence="5">
    <location>
        <begin position="1"/>
        <end position="56"/>
    </location>
</feature>
<evidence type="ECO:0000256" key="1">
    <source>
        <dbReference type="ARBA" id="ARBA00023224"/>
    </source>
</evidence>
<evidence type="ECO:0000313" key="7">
    <source>
        <dbReference type="EMBL" id="MBB6669673.1"/>
    </source>
</evidence>
<dbReference type="Pfam" id="PF22673">
    <property type="entry name" value="MCP-like_PDC_1"/>
    <property type="match status" value="1"/>
</dbReference>
<accession>A0A7X0RLU7</accession>
<dbReference type="AlphaFoldDB" id="A0A7X0RLU7"/>
<comment type="similarity">
    <text evidence="2">Belongs to the methyl-accepting chemotaxis (MCP) protein family.</text>
</comment>
<protein>
    <submittedName>
        <fullName evidence="7">Chemotaxis protein</fullName>
    </submittedName>
</protein>
<evidence type="ECO:0000256" key="2">
    <source>
        <dbReference type="ARBA" id="ARBA00029447"/>
    </source>
</evidence>
<dbReference type="SUPFAM" id="SSF103190">
    <property type="entry name" value="Sensory domain-like"/>
    <property type="match status" value="1"/>
</dbReference>
<dbReference type="PRINTS" id="PR00260">
    <property type="entry name" value="CHEMTRNSDUCR"/>
</dbReference>
<keyword evidence="1 3" id="KW-0807">Transducer</keyword>
<evidence type="ECO:0000256" key="4">
    <source>
        <dbReference type="SAM" id="Coils"/>
    </source>
</evidence>
<keyword evidence="4" id="KW-0175">Coiled coil</keyword>
<dbReference type="RefSeq" id="WP_185141121.1">
    <property type="nucleotide sequence ID" value="NZ_JACJVP010000004.1"/>
</dbReference>
<dbReference type="Pfam" id="PF00015">
    <property type="entry name" value="MCPsignal"/>
    <property type="match status" value="1"/>
</dbReference>
<evidence type="ECO:0000313" key="8">
    <source>
        <dbReference type="Proteomes" id="UP000547209"/>
    </source>
</evidence>
<dbReference type="PROSITE" id="PS50111">
    <property type="entry name" value="CHEMOTAXIS_TRANSDUC_2"/>
    <property type="match status" value="1"/>
</dbReference>
<dbReference type="GO" id="GO:0016020">
    <property type="term" value="C:membrane"/>
    <property type="evidence" value="ECO:0007669"/>
    <property type="project" value="InterPro"/>
</dbReference>
<dbReference type="SUPFAM" id="SSF58104">
    <property type="entry name" value="Methyl-accepting chemotaxis protein (MCP) signaling domain"/>
    <property type="match status" value="1"/>
</dbReference>
<dbReference type="PANTHER" id="PTHR32089">
    <property type="entry name" value="METHYL-ACCEPTING CHEMOTAXIS PROTEIN MCPB"/>
    <property type="match status" value="1"/>
</dbReference>
<dbReference type="CDD" id="cd18773">
    <property type="entry name" value="PDC1_HK_sensor"/>
    <property type="match status" value="1"/>
</dbReference>
<dbReference type="Gene3D" id="3.30.450.20">
    <property type="entry name" value="PAS domain"/>
    <property type="match status" value="1"/>
</dbReference>
<sequence>MAFWQRWMQDRSKPVGHVGADADERPSAVESGAPIEAKRTAGEPGAVQPDEAGGDKLRRMVEEAVVISDRLRAAVDEVDSSMGQLEAIADRSAVQEERLRSHSRTAVEQLEQAFSALQEVAAASEEIRGTSERMSEQSREAKEVVREVSRSLHQTDEVMSDLSLQHGTVEERVRGLSVQATKIAEMNAIIQEIVAQTSLLSLNAAIESAHAGEFGRGFSVVAQEIRKLAEQSGEAVKRSSAIAREIESGILEVVASVDREKRSVARGLEEMRLSRARMDSIFDHIVKVDRQVATTLDAAVEQAGRTAVANELLKEVVETVGITVESVGDTLAQNRQQRSETAKLGRVSAELKDAADELIGAVQQAGGQIWADAGQAETGRWTERLAVLAADPALRGLNEAAHRQVLGNCLSETAGMEAIWSNRSDGSFVYSEPEAGLLNARGREWWRRAMEGETFVSEVYLSAITKKPCLTVSMPIRDEGDVPIGVVGIDIGITPQK</sequence>
<proteinExistence type="inferred from homology"/>
<feature type="coiled-coil region" evidence="4">
    <location>
        <begin position="107"/>
        <end position="140"/>
    </location>
</feature>
<dbReference type="Gene3D" id="1.10.287.950">
    <property type="entry name" value="Methyl-accepting chemotaxis protein"/>
    <property type="match status" value="1"/>
</dbReference>
<dbReference type="Proteomes" id="UP000547209">
    <property type="component" value="Unassembled WGS sequence"/>
</dbReference>
<dbReference type="GO" id="GO:0004888">
    <property type="term" value="F:transmembrane signaling receptor activity"/>
    <property type="evidence" value="ECO:0007669"/>
    <property type="project" value="InterPro"/>
</dbReference>
<evidence type="ECO:0000256" key="3">
    <source>
        <dbReference type="PROSITE-ProRule" id="PRU00284"/>
    </source>
</evidence>
<dbReference type="PANTHER" id="PTHR32089:SF112">
    <property type="entry name" value="LYSOZYME-LIKE PROTEIN-RELATED"/>
    <property type="match status" value="1"/>
</dbReference>
<name>A0A7X0RLU7_9BACL</name>
<evidence type="ECO:0000259" key="6">
    <source>
        <dbReference type="PROSITE" id="PS50111"/>
    </source>
</evidence>
<dbReference type="GO" id="GO:0007165">
    <property type="term" value="P:signal transduction"/>
    <property type="evidence" value="ECO:0007669"/>
    <property type="project" value="UniProtKB-KW"/>
</dbReference>
<gene>
    <name evidence="7" type="ORF">H7C19_03125</name>
</gene>
<evidence type="ECO:0000256" key="5">
    <source>
        <dbReference type="SAM" id="MobiDB-lite"/>
    </source>
</evidence>
<dbReference type="EMBL" id="JACJVP010000004">
    <property type="protein sequence ID" value="MBB6669673.1"/>
    <property type="molecule type" value="Genomic_DNA"/>
</dbReference>
<feature type="domain" description="Methyl-accepting transducer" evidence="6">
    <location>
        <begin position="81"/>
        <end position="318"/>
    </location>
</feature>
<dbReference type="GO" id="GO:0006935">
    <property type="term" value="P:chemotaxis"/>
    <property type="evidence" value="ECO:0007669"/>
    <property type="project" value="InterPro"/>
</dbReference>
<reference evidence="7 8" key="1">
    <citation type="submission" date="2020-08" db="EMBL/GenBank/DDBJ databases">
        <title>Cohnella phylogeny.</title>
        <authorList>
            <person name="Dunlap C."/>
        </authorList>
    </citation>
    <scope>NUCLEOTIDE SEQUENCE [LARGE SCALE GENOMIC DNA]</scope>
    <source>
        <strain evidence="7 8">DSM 28246</strain>
    </source>
</reference>
<dbReference type="InterPro" id="IPR004089">
    <property type="entry name" value="MCPsignal_dom"/>
</dbReference>
<dbReference type="InterPro" id="IPR004090">
    <property type="entry name" value="Chemotax_Me-accpt_rcpt"/>
</dbReference>
<organism evidence="7 8">
    <name type="scientific">Cohnella nanjingensis</name>
    <dbReference type="NCBI Taxonomy" id="1387779"/>
    <lineage>
        <taxon>Bacteria</taxon>
        <taxon>Bacillati</taxon>
        <taxon>Bacillota</taxon>
        <taxon>Bacilli</taxon>
        <taxon>Bacillales</taxon>
        <taxon>Paenibacillaceae</taxon>
        <taxon>Cohnella</taxon>
    </lineage>
</organism>